<dbReference type="EMBL" id="CP136896">
    <property type="protein sequence ID" value="WOL13373.1"/>
    <property type="molecule type" value="Genomic_DNA"/>
</dbReference>
<reference evidence="2 3" key="1">
    <citation type="submission" date="2023-10" db="EMBL/GenBank/DDBJ databases">
        <title>Chromosome-scale genome assembly provides insights into flower coloration mechanisms of Canna indica.</title>
        <authorList>
            <person name="Li C."/>
        </authorList>
    </citation>
    <scope>NUCLEOTIDE SEQUENCE [LARGE SCALE GENOMIC DNA]</scope>
    <source>
        <tissue evidence="2">Flower</tissue>
    </source>
</reference>
<evidence type="ECO:0000313" key="3">
    <source>
        <dbReference type="Proteomes" id="UP001327560"/>
    </source>
</evidence>
<name>A0AAQ3KUK8_9LILI</name>
<dbReference type="AlphaFoldDB" id="A0AAQ3KUK8"/>
<feature type="compositionally biased region" description="Low complexity" evidence="1">
    <location>
        <begin position="83"/>
        <end position="108"/>
    </location>
</feature>
<sequence length="202" mass="22187">MLLRPLSPLAPTALASRPDALSALASRPLGSRRLALTADALTPRHPDARALFSLLFSLSPSPRIASGPSRRLVISAPPRLVVSGSPPLRDSPSPPLRSLSPPHRGSSLYPKDPKSHLLLRRRRLTAASPSPHRRLTAARLPRSRHLTLAANRSQPPTLAADRVSVFRSVRCIVNRYEFSPDLPFFGFAYWKCEIAYWKCGIA</sequence>
<gene>
    <name evidence="2" type="ORF">Cni_G22143</name>
</gene>
<feature type="region of interest" description="Disordered" evidence="1">
    <location>
        <begin position="83"/>
        <end position="112"/>
    </location>
</feature>
<organism evidence="2 3">
    <name type="scientific">Canna indica</name>
    <name type="common">Indian-shot</name>
    <dbReference type="NCBI Taxonomy" id="4628"/>
    <lineage>
        <taxon>Eukaryota</taxon>
        <taxon>Viridiplantae</taxon>
        <taxon>Streptophyta</taxon>
        <taxon>Embryophyta</taxon>
        <taxon>Tracheophyta</taxon>
        <taxon>Spermatophyta</taxon>
        <taxon>Magnoliopsida</taxon>
        <taxon>Liliopsida</taxon>
        <taxon>Zingiberales</taxon>
        <taxon>Cannaceae</taxon>
        <taxon>Canna</taxon>
    </lineage>
</organism>
<evidence type="ECO:0000256" key="1">
    <source>
        <dbReference type="SAM" id="MobiDB-lite"/>
    </source>
</evidence>
<accession>A0AAQ3KUK8</accession>
<protein>
    <submittedName>
        <fullName evidence="2">Uncharacterized protein</fullName>
    </submittedName>
</protein>
<evidence type="ECO:0000313" key="2">
    <source>
        <dbReference type="EMBL" id="WOL13373.1"/>
    </source>
</evidence>
<proteinExistence type="predicted"/>
<dbReference type="Proteomes" id="UP001327560">
    <property type="component" value="Chromosome 7"/>
</dbReference>
<keyword evidence="3" id="KW-1185">Reference proteome</keyword>